<dbReference type="KEGG" id="smo:SELMODRAFT_422678"/>
<dbReference type="SUPFAM" id="SSF56112">
    <property type="entry name" value="Protein kinase-like (PK-like)"/>
    <property type="match status" value="1"/>
</dbReference>
<protein>
    <recommendedName>
        <fullName evidence="3">Protein kinase domain-containing protein</fullName>
    </recommendedName>
</protein>
<dbReference type="Gramene" id="EFJ15622">
    <property type="protein sequence ID" value="EFJ15622"/>
    <property type="gene ID" value="SELMODRAFT_422678"/>
</dbReference>
<evidence type="ECO:0008006" key="3">
    <source>
        <dbReference type="Google" id="ProtNLM"/>
    </source>
</evidence>
<evidence type="ECO:0000313" key="1">
    <source>
        <dbReference type="EMBL" id="EFJ15622.1"/>
    </source>
</evidence>
<dbReference type="STRING" id="88036.D8SJ69"/>
<dbReference type="InterPro" id="IPR052396">
    <property type="entry name" value="Meiotic_Drive_Suppr_Kinase"/>
</dbReference>
<dbReference type="Proteomes" id="UP000001514">
    <property type="component" value="Unassembled WGS sequence"/>
</dbReference>
<dbReference type="EMBL" id="GL377622">
    <property type="protein sequence ID" value="EFJ15622.1"/>
    <property type="molecule type" value="Genomic_DNA"/>
</dbReference>
<dbReference type="InterPro" id="IPR011009">
    <property type="entry name" value="Kinase-like_dom_sf"/>
</dbReference>
<dbReference type="Gene3D" id="1.10.510.10">
    <property type="entry name" value="Transferase(Phosphotransferase) domain 1"/>
    <property type="match status" value="1"/>
</dbReference>
<organism evidence="2">
    <name type="scientific">Selaginella moellendorffii</name>
    <name type="common">Spikemoss</name>
    <dbReference type="NCBI Taxonomy" id="88036"/>
    <lineage>
        <taxon>Eukaryota</taxon>
        <taxon>Viridiplantae</taxon>
        <taxon>Streptophyta</taxon>
        <taxon>Embryophyta</taxon>
        <taxon>Tracheophyta</taxon>
        <taxon>Lycopodiopsida</taxon>
        <taxon>Selaginellales</taxon>
        <taxon>Selaginellaceae</taxon>
        <taxon>Selaginella</taxon>
    </lineage>
</organism>
<evidence type="ECO:0000313" key="2">
    <source>
        <dbReference type="Proteomes" id="UP000001514"/>
    </source>
</evidence>
<dbReference type="InParanoid" id="D8SJ69"/>
<dbReference type="PANTHER" id="PTHR37171:SF1">
    <property type="entry name" value="SERINE_THREONINE-PROTEIN KINASE YRZF-RELATED"/>
    <property type="match status" value="1"/>
</dbReference>
<dbReference type="PANTHER" id="PTHR37171">
    <property type="entry name" value="SERINE/THREONINE-PROTEIN KINASE YRZF-RELATED"/>
    <property type="match status" value="1"/>
</dbReference>
<proteinExistence type="predicted"/>
<name>D8SJ69_SELML</name>
<dbReference type="AlphaFoldDB" id="D8SJ69"/>
<keyword evidence="2" id="KW-1185">Reference proteome</keyword>
<dbReference type="HOGENOM" id="CLU_608900_0_0_1"/>
<accession>D8SJ69</accession>
<sequence length="450" mass="50559">MKLLELLEQPLPEVSFCPHPNPCLIGKALRPTSIGEHPPGGYHPWPDFVKKVVEHKQRYRSDDSSFSSPPATPRGGHIVLEEMGIRCLLYMYWGTAISEMGRELVTRGETSEALEFAWSDAVRDLLGWPDHVLHVNGRCKAIILAKTRLELDDSTSDLGGLVSKLALQQMFAYLRLNAHYGFGSVYGILTNFESSWFCKLDGDRLLVSEPIKASECRPGIYAALWYLSHLAVLDDPKSIVSSPSHDLAATKLVFDSIFKRACVAADLHEADMLEYYRVYDLKSVEFHSCLGRFGSSSVYRARMDEEAVVLKVLDVTQRPHLMLDFVREIDAYDRLVAVEGVCVPKLLEYGFLSGALFFMAFSDAGDNLEVLASQNGGRLGPEIKQSAIQSLKSIHSLDMSHGDIRLANMCYQLQGGKAQVLWIDLHQSFRSWTEEHERELNTLVTLLDQY</sequence>
<reference evidence="1 2" key="1">
    <citation type="journal article" date="2011" name="Science">
        <title>The Selaginella genome identifies genetic changes associated with the evolution of vascular plants.</title>
        <authorList>
            <person name="Banks J.A."/>
            <person name="Nishiyama T."/>
            <person name="Hasebe M."/>
            <person name="Bowman J.L."/>
            <person name="Gribskov M."/>
            <person name="dePamphilis C."/>
            <person name="Albert V.A."/>
            <person name="Aono N."/>
            <person name="Aoyama T."/>
            <person name="Ambrose B.A."/>
            <person name="Ashton N.W."/>
            <person name="Axtell M.J."/>
            <person name="Barker E."/>
            <person name="Barker M.S."/>
            <person name="Bennetzen J.L."/>
            <person name="Bonawitz N.D."/>
            <person name="Chapple C."/>
            <person name="Cheng C."/>
            <person name="Correa L.G."/>
            <person name="Dacre M."/>
            <person name="DeBarry J."/>
            <person name="Dreyer I."/>
            <person name="Elias M."/>
            <person name="Engstrom E.M."/>
            <person name="Estelle M."/>
            <person name="Feng L."/>
            <person name="Finet C."/>
            <person name="Floyd S.K."/>
            <person name="Frommer W.B."/>
            <person name="Fujita T."/>
            <person name="Gramzow L."/>
            <person name="Gutensohn M."/>
            <person name="Harholt J."/>
            <person name="Hattori M."/>
            <person name="Heyl A."/>
            <person name="Hirai T."/>
            <person name="Hiwatashi Y."/>
            <person name="Ishikawa M."/>
            <person name="Iwata M."/>
            <person name="Karol K.G."/>
            <person name="Koehler B."/>
            <person name="Kolukisaoglu U."/>
            <person name="Kubo M."/>
            <person name="Kurata T."/>
            <person name="Lalonde S."/>
            <person name="Li K."/>
            <person name="Li Y."/>
            <person name="Litt A."/>
            <person name="Lyons E."/>
            <person name="Manning G."/>
            <person name="Maruyama T."/>
            <person name="Michael T.P."/>
            <person name="Mikami K."/>
            <person name="Miyazaki S."/>
            <person name="Morinaga S."/>
            <person name="Murata T."/>
            <person name="Mueller-Roeber B."/>
            <person name="Nelson D.R."/>
            <person name="Obara M."/>
            <person name="Oguri Y."/>
            <person name="Olmstead R.G."/>
            <person name="Onodera N."/>
            <person name="Petersen B.L."/>
            <person name="Pils B."/>
            <person name="Prigge M."/>
            <person name="Rensing S.A."/>
            <person name="Riano-Pachon D.M."/>
            <person name="Roberts A.W."/>
            <person name="Sato Y."/>
            <person name="Scheller H.V."/>
            <person name="Schulz B."/>
            <person name="Schulz C."/>
            <person name="Shakirov E.V."/>
            <person name="Shibagaki N."/>
            <person name="Shinohara N."/>
            <person name="Shippen D.E."/>
            <person name="Soerensen I."/>
            <person name="Sotooka R."/>
            <person name="Sugimoto N."/>
            <person name="Sugita M."/>
            <person name="Sumikawa N."/>
            <person name="Tanurdzic M."/>
            <person name="Theissen G."/>
            <person name="Ulvskov P."/>
            <person name="Wakazuki S."/>
            <person name="Weng J.K."/>
            <person name="Willats W.W."/>
            <person name="Wipf D."/>
            <person name="Wolf P.G."/>
            <person name="Yang L."/>
            <person name="Zimmer A.D."/>
            <person name="Zhu Q."/>
            <person name="Mitros T."/>
            <person name="Hellsten U."/>
            <person name="Loque D."/>
            <person name="Otillar R."/>
            <person name="Salamov A."/>
            <person name="Schmutz J."/>
            <person name="Shapiro H."/>
            <person name="Lindquist E."/>
            <person name="Lucas S."/>
            <person name="Rokhsar D."/>
            <person name="Grigoriev I.V."/>
        </authorList>
    </citation>
    <scope>NUCLEOTIDE SEQUENCE [LARGE SCALE GENOMIC DNA]</scope>
</reference>
<gene>
    <name evidence="1" type="ORF">SELMODRAFT_422678</name>
</gene>